<feature type="domain" description="Tetrapyrrole biosynthesis uroporphyrinogen III synthase" evidence="1">
    <location>
        <begin position="2"/>
        <end position="108"/>
    </location>
</feature>
<dbReference type="GO" id="GO:0033014">
    <property type="term" value="P:tetrapyrrole biosynthetic process"/>
    <property type="evidence" value="ECO:0007669"/>
    <property type="project" value="InterPro"/>
</dbReference>
<gene>
    <name evidence="2" type="ORF">QE440_002434</name>
</gene>
<dbReference type="InterPro" id="IPR036108">
    <property type="entry name" value="4pyrrol_syn_uPrphyn_synt_sf"/>
</dbReference>
<sequence length="118" mass="12677">MRGEGGRDLLVETLTARGVRVEVLELYRRQCPVYPAGLILETLAAERLNAIMVSSGQGFAHLQACAGADWPELRRYPLLVPSARVAELARANGCHRVIECQGANAGAIAAALAHHHPD</sequence>
<proteinExistence type="predicted"/>
<name>A0AAJ2BI38_9PSED</name>
<evidence type="ECO:0000259" key="1">
    <source>
        <dbReference type="Pfam" id="PF02602"/>
    </source>
</evidence>
<protein>
    <submittedName>
        <fullName evidence="2">Uroporphyrinogen-III synthase</fullName>
    </submittedName>
</protein>
<dbReference type="EMBL" id="JAVJAF010000001">
    <property type="protein sequence ID" value="MDR6234693.1"/>
    <property type="molecule type" value="Genomic_DNA"/>
</dbReference>
<evidence type="ECO:0000313" key="3">
    <source>
        <dbReference type="Proteomes" id="UP001268036"/>
    </source>
</evidence>
<dbReference type="SUPFAM" id="SSF69618">
    <property type="entry name" value="HemD-like"/>
    <property type="match status" value="1"/>
</dbReference>
<dbReference type="Gene3D" id="3.40.50.10090">
    <property type="match status" value="2"/>
</dbReference>
<evidence type="ECO:0000313" key="2">
    <source>
        <dbReference type="EMBL" id="MDR6234693.1"/>
    </source>
</evidence>
<organism evidence="2 3">
    <name type="scientific">Pseudomonas oryzihabitans</name>
    <dbReference type="NCBI Taxonomy" id="47885"/>
    <lineage>
        <taxon>Bacteria</taxon>
        <taxon>Pseudomonadati</taxon>
        <taxon>Pseudomonadota</taxon>
        <taxon>Gammaproteobacteria</taxon>
        <taxon>Pseudomonadales</taxon>
        <taxon>Pseudomonadaceae</taxon>
        <taxon>Pseudomonas</taxon>
    </lineage>
</organism>
<comment type="caution">
    <text evidence="2">The sequence shown here is derived from an EMBL/GenBank/DDBJ whole genome shotgun (WGS) entry which is preliminary data.</text>
</comment>
<dbReference type="AlphaFoldDB" id="A0AAJ2BI38"/>
<dbReference type="Pfam" id="PF02602">
    <property type="entry name" value="HEM4"/>
    <property type="match status" value="1"/>
</dbReference>
<accession>A0AAJ2BI38</accession>
<dbReference type="Proteomes" id="UP001268036">
    <property type="component" value="Unassembled WGS sequence"/>
</dbReference>
<reference evidence="2" key="1">
    <citation type="submission" date="2023-08" db="EMBL/GenBank/DDBJ databases">
        <title>Functional and genomic diversity of the sorghum phyllosphere microbiome.</title>
        <authorList>
            <person name="Shade A."/>
        </authorList>
    </citation>
    <scope>NUCLEOTIDE SEQUENCE</scope>
    <source>
        <strain evidence="2">SORGH_AS_0201</strain>
    </source>
</reference>
<dbReference type="GO" id="GO:0004852">
    <property type="term" value="F:uroporphyrinogen-III synthase activity"/>
    <property type="evidence" value="ECO:0007669"/>
    <property type="project" value="InterPro"/>
</dbReference>
<dbReference type="InterPro" id="IPR003754">
    <property type="entry name" value="4pyrrol_synth_uPrphyn_synth"/>
</dbReference>